<dbReference type="AlphaFoldDB" id="A0A8S4S178"/>
<comment type="caution">
    <text evidence="2">The sequence shown here is derived from an EMBL/GenBank/DDBJ whole genome shotgun (WGS) entry which is preliminary data.</text>
</comment>
<keyword evidence="3" id="KW-1185">Reference proteome</keyword>
<name>A0A8S4S178_9NEOP</name>
<accession>A0A8S4S178</accession>
<evidence type="ECO:0000313" key="2">
    <source>
        <dbReference type="EMBL" id="CAH2245232.1"/>
    </source>
</evidence>
<protein>
    <submittedName>
        <fullName evidence="2">Jg24988 protein</fullName>
    </submittedName>
</protein>
<evidence type="ECO:0000313" key="3">
    <source>
        <dbReference type="Proteomes" id="UP000838756"/>
    </source>
</evidence>
<dbReference type="OrthoDB" id="9944568at2759"/>
<gene>
    <name evidence="2" type="primary">jg24988</name>
    <name evidence="2" type="ORF">PAEG_LOCUS21041</name>
</gene>
<reference evidence="2" key="1">
    <citation type="submission" date="2022-03" db="EMBL/GenBank/DDBJ databases">
        <authorList>
            <person name="Lindestad O."/>
        </authorList>
    </citation>
    <scope>NUCLEOTIDE SEQUENCE</scope>
</reference>
<organism evidence="2 3">
    <name type="scientific">Pararge aegeria aegeria</name>
    <dbReference type="NCBI Taxonomy" id="348720"/>
    <lineage>
        <taxon>Eukaryota</taxon>
        <taxon>Metazoa</taxon>
        <taxon>Ecdysozoa</taxon>
        <taxon>Arthropoda</taxon>
        <taxon>Hexapoda</taxon>
        <taxon>Insecta</taxon>
        <taxon>Pterygota</taxon>
        <taxon>Neoptera</taxon>
        <taxon>Endopterygota</taxon>
        <taxon>Lepidoptera</taxon>
        <taxon>Glossata</taxon>
        <taxon>Ditrysia</taxon>
        <taxon>Papilionoidea</taxon>
        <taxon>Nymphalidae</taxon>
        <taxon>Satyrinae</taxon>
        <taxon>Satyrini</taxon>
        <taxon>Parargina</taxon>
        <taxon>Pararge</taxon>
    </lineage>
</organism>
<dbReference type="EMBL" id="CAKXAJ010025898">
    <property type="protein sequence ID" value="CAH2245232.1"/>
    <property type="molecule type" value="Genomic_DNA"/>
</dbReference>
<feature type="region of interest" description="Disordered" evidence="1">
    <location>
        <begin position="1"/>
        <end position="20"/>
    </location>
</feature>
<dbReference type="Proteomes" id="UP000838756">
    <property type="component" value="Unassembled WGS sequence"/>
</dbReference>
<evidence type="ECO:0000256" key="1">
    <source>
        <dbReference type="SAM" id="MobiDB-lite"/>
    </source>
</evidence>
<sequence>MSDELEARMWDEGGSRYESRSRGSYFEPAFASSEHLDRAPLLSEPVNREDTVCIIPSSKHLHTKFSGDTWVKRI</sequence>
<proteinExistence type="predicted"/>